<gene>
    <name evidence="3" type="ORF">FSC09_09715</name>
</gene>
<dbReference type="InterPro" id="IPR036761">
    <property type="entry name" value="TTHA0802/YceI-like_sf"/>
</dbReference>
<dbReference type="SMART" id="SM00867">
    <property type="entry name" value="YceI"/>
    <property type="match status" value="1"/>
</dbReference>
<dbReference type="InterPro" id="IPR007372">
    <property type="entry name" value="Lipid/polyisoprenoid-bd_YceI"/>
</dbReference>
<keyword evidence="1" id="KW-0732">Signal</keyword>
<evidence type="ECO:0000259" key="2">
    <source>
        <dbReference type="SMART" id="SM00867"/>
    </source>
</evidence>
<dbReference type="EMBL" id="CP044455">
    <property type="protein sequence ID" value="QIC70673.1"/>
    <property type="molecule type" value="Genomic_DNA"/>
</dbReference>
<dbReference type="SUPFAM" id="SSF101874">
    <property type="entry name" value="YceI-like"/>
    <property type="match status" value="1"/>
</dbReference>
<feature type="domain" description="Lipid/polyisoprenoid-binding YceI-like" evidence="2">
    <location>
        <begin position="33"/>
        <end position="192"/>
    </location>
</feature>
<evidence type="ECO:0000256" key="1">
    <source>
        <dbReference type="SAM" id="SignalP"/>
    </source>
</evidence>
<protein>
    <submittedName>
        <fullName evidence="3">Polyisoprenoid-binding protein</fullName>
    </submittedName>
</protein>
<name>A0A6C0Y3D8_9GAMM</name>
<reference evidence="3 4" key="1">
    <citation type="submission" date="2019-09" db="EMBL/GenBank/DDBJ databases">
        <title>Non-baumannii Acinetobacter spp. carrying blaNDM-1 isolated in China.</title>
        <authorList>
            <person name="Cui C."/>
            <person name="Chen C."/>
            <person name="Sun J."/>
            <person name="Liu Y."/>
        </authorList>
    </citation>
    <scope>NUCLEOTIDE SEQUENCE [LARGE SCALE GENOMIC DNA]</scope>
    <source>
        <strain evidence="3 4">B18</strain>
    </source>
</reference>
<dbReference type="Pfam" id="PF04264">
    <property type="entry name" value="YceI"/>
    <property type="match status" value="1"/>
</dbReference>
<evidence type="ECO:0000313" key="3">
    <source>
        <dbReference type="EMBL" id="QIC70673.1"/>
    </source>
</evidence>
<organism evidence="3 4">
    <name type="scientific">Acinetobacter indicus</name>
    <dbReference type="NCBI Taxonomy" id="756892"/>
    <lineage>
        <taxon>Bacteria</taxon>
        <taxon>Pseudomonadati</taxon>
        <taxon>Pseudomonadota</taxon>
        <taxon>Gammaproteobacteria</taxon>
        <taxon>Moraxellales</taxon>
        <taxon>Moraxellaceae</taxon>
        <taxon>Acinetobacter</taxon>
    </lineage>
</organism>
<feature type="chain" id="PRO_5025417424" evidence="1">
    <location>
        <begin position="32"/>
        <end position="194"/>
    </location>
</feature>
<evidence type="ECO:0000313" key="4">
    <source>
        <dbReference type="Proteomes" id="UP000503440"/>
    </source>
</evidence>
<feature type="signal peptide" evidence="1">
    <location>
        <begin position="1"/>
        <end position="31"/>
    </location>
</feature>
<proteinExistence type="predicted"/>
<dbReference type="PANTHER" id="PTHR34406">
    <property type="entry name" value="PROTEIN YCEI"/>
    <property type="match status" value="1"/>
</dbReference>
<dbReference type="Proteomes" id="UP000503440">
    <property type="component" value="Chromosome"/>
</dbReference>
<sequence length="194" mass="21542">MNLNPSHVARSKTKCLLGAAIMLLGISPAYAERWTLTPKSEVGFEIKSMGVQLVGGQFKEVQSVMHFDPKAPQQASTQFVLNVDSLQLSKPSLRHMILGEDLFHAQKYKTVSFKSTRFTALGPDQYRIAGNLTLRGVTRPVIFHTSLKPNTGNPKLLDVQSFTQIQRSDFGMKKAMGGVGEKVNIQLKGQWRVQ</sequence>
<dbReference type="PANTHER" id="PTHR34406:SF1">
    <property type="entry name" value="PROTEIN YCEI"/>
    <property type="match status" value="1"/>
</dbReference>
<accession>A0A6C0Y3D8</accession>
<dbReference type="Gene3D" id="2.40.128.110">
    <property type="entry name" value="Lipid/polyisoprenoid-binding, YceI-like"/>
    <property type="match status" value="1"/>
</dbReference>
<dbReference type="AlphaFoldDB" id="A0A6C0Y3D8"/>
<dbReference type="RefSeq" id="WP_163145972.1">
    <property type="nucleotide sequence ID" value="NZ_CP044455.1"/>
</dbReference>